<gene>
    <name evidence="9" type="primary">ndhF</name>
    <name evidence="9" type="ORF">PEDI_13330</name>
</gene>
<dbReference type="InterPro" id="IPR018393">
    <property type="entry name" value="NADHpl_OxRdtase_5_subgr"/>
</dbReference>
<dbReference type="Gene3D" id="1.20.5.2700">
    <property type="match status" value="2"/>
</dbReference>
<evidence type="ECO:0000256" key="5">
    <source>
        <dbReference type="RuleBase" id="RU000320"/>
    </source>
</evidence>
<feature type="transmembrane region" description="Helical" evidence="6">
    <location>
        <begin position="442"/>
        <end position="465"/>
    </location>
</feature>
<keyword evidence="10" id="KW-1185">Reference proteome</keyword>
<evidence type="ECO:0000256" key="3">
    <source>
        <dbReference type="ARBA" id="ARBA00022989"/>
    </source>
</evidence>
<feature type="transmembrane region" description="Helical" evidence="6">
    <location>
        <begin position="500"/>
        <end position="517"/>
    </location>
</feature>
<keyword evidence="2 5" id="KW-0812">Transmembrane</keyword>
<organism evidence="9 10">
    <name type="scientific">Persicobacter diffluens</name>
    <dbReference type="NCBI Taxonomy" id="981"/>
    <lineage>
        <taxon>Bacteria</taxon>
        <taxon>Pseudomonadati</taxon>
        <taxon>Bacteroidota</taxon>
        <taxon>Cytophagia</taxon>
        <taxon>Cytophagales</taxon>
        <taxon>Persicobacteraceae</taxon>
        <taxon>Persicobacter</taxon>
    </lineage>
</organism>
<feature type="domain" description="NADH:quinone oxidoreductase/Mrp antiporter transmembrane" evidence="7">
    <location>
        <begin position="143"/>
        <end position="438"/>
    </location>
</feature>
<evidence type="ECO:0000256" key="1">
    <source>
        <dbReference type="ARBA" id="ARBA00004127"/>
    </source>
</evidence>
<dbReference type="GO" id="GO:0015990">
    <property type="term" value="P:electron transport coupled proton transport"/>
    <property type="evidence" value="ECO:0007669"/>
    <property type="project" value="TreeGrafter"/>
</dbReference>
<dbReference type="GO" id="GO:0008137">
    <property type="term" value="F:NADH dehydrogenase (ubiquinone) activity"/>
    <property type="evidence" value="ECO:0007669"/>
    <property type="project" value="InterPro"/>
</dbReference>
<feature type="transmembrane region" description="Helical" evidence="6">
    <location>
        <begin position="290"/>
        <end position="307"/>
    </location>
</feature>
<dbReference type="NCBIfam" id="NF005141">
    <property type="entry name" value="PRK06590.1"/>
    <property type="match status" value="1"/>
</dbReference>
<feature type="transmembrane region" description="Helical" evidence="6">
    <location>
        <begin position="189"/>
        <end position="206"/>
    </location>
</feature>
<evidence type="ECO:0000259" key="8">
    <source>
        <dbReference type="Pfam" id="PF00662"/>
    </source>
</evidence>
<dbReference type="InterPro" id="IPR001516">
    <property type="entry name" value="Proton_antipo_N"/>
</dbReference>
<feature type="transmembrane region" description="Helical" evidence="6">
    <location>
        <begin position="264"/>
        <end position="284"/>
    </location>
</feature>
<feature type="transmembrane region" description="Helical" evidence="6">
    <location>
        <begin position="87"/>
        <end position="112"/>
    </location>
</feature>
<dbReference type="EMBL" id="BQKE01000001">
    <property type="protein sequence ID" value="GJM60781.1"/>
    <property type="molecule type" value="Genomic_DNA"/>
</dbReference>
<evidence type="ECO:0000256" key="6">
    <source>
        <dbReference type="SAM" id="Phobius"/>
    </source>
</evidence>
<dbReference type="AlphaFoldDB" id="A0AAN4VXE1"/>
<reference evidence="9 10" key="1">
    <citation type="submission" date="2021-12" db="EMBL/GenBank/DDBJ databases">
        <title>Genome sequencing of bacteria with rrn-lacking chromosome and rrn-plasmid.</title>
        <authorList>
            <person name="Anda M."/>
            <person name="Iwasaki W."/>
        </authorList>
    </citation>
    <scope>NUCLEOTIDE SEQUENCE [LARGE SCALE GENOMIC DNA]</scope>
    <source>
        <strain evidence="9 10">NBRC 15940</strain>
    </source>
</reference>
<feature type="transmembrane region" description="Helical" evidence="6">
    <location>
        <begin position="400"/>
        <end position="422"/>
    </location>
</feature>
<dbReference type="InterPro" id="IPR003945">
    <property type="entry name" value="NU5C-like"/>
</dbReference>
<sequence>MEAIQTIAPIHPAIYAALLATVLPLLSFLAIAFFSKRLEETISDKIAISAISGSLLLSIYIFLQVFPNNTLEGNWHWFRVGDYSLNFGVLLDQLSVVMLLVVSLISLLVHVFSMNYMKGEKYYARYYGYLGLFTFSMLVILIADNLLLLFMGWELVGLSSYLLIGFWFERPLAANANRKAFLTNRVGDMGFLLGLMILWAYFHTLSFAELSQVFSNPGVINQIPEVWLIVAGLGIFMGTVGKSAQFPLQVWLPDAMQGPTPVSALIHAATMVAAGIFLLARVFPLLVPEVLMVVAVIGAITAIQGAYSALNQFDIKRVLAYSTSSQLGYMVLGMGVGAYEASLFHLVTHAFFKAGLFLAVGAVIHAMHHFQYQCKKLSIPVHFDPQDMRQMGDLMRRMPLIHAGYVICAAALIGLPFFSGFMSKDAILMASWEWASNMSAHGHVWAWAIPFLGFAAAVLTAFYMARQWYLVFWSKSRVLSKCQAACPCYDNLKDPSWKKTVPVGILAVMSISFVYGLNPFDGHATWLYHAFERPATVLLSGWQLSGREHLTFIPFLAVLSALGGILYAYNKYGRDEKIWEDYVHRRPQSKLGYYSLNNFYMDRFYRKHFMIRSLRWAYRLHWFDQKIMSGMVDGVAGLTVRSSKAFAWLESLNNSIINGLGVLGVILAQGTKMFDRFFVDGLVKGLGELSKGLGRGLANLQGKQVQSYITYAVVFLLFIVFWFFI</sequence>
<feature type="transmembrane region" description="Helical" evidence="6">
    <location>
        <begin position="149"/>
        <end position="168"/>
    </location>
</feature>
<name>A0AAN4VXE1_9BACT</name>
<dbReference type="PANTHER" id="PTHR42829:SF2">
    <property type="entry name" value="NADH-UBIQUINONE OXIDOREDUCTASE CHAIN 5"/>
    <property type="match status" value="1"/>
</dbReference>
<dbReference type="Pfam" id="PF00662">
    <property type="entry name" value="Proton_antipo_N"/>
    <property type="match status" value="1"/>
</dbReference>
<accession>A0AAN4VXE1</accession>
<feature type="transmembrane region" description="Helical" evidence="6">
    <location>
        <begin position="12"/>
        <end position="34"/>
    </location>
</feature>
<feature type="transmembrane region" description="Helical" evidence="6">
    <location>
        <begin position="46"/>
        <end position="67"/>
    </location>
</feature>
<dbReference type="GO" id="GO:0003954">
    <property type="term" value="F:NADH dehydrogenase activity"/>
    <property type="evidence" value="ECO:0007669"/>
    <property type="project" value="TreeGrafter"/>
</dbReference>
<dbReference type="InterPro" id="IPR001750">
    <property type="entry name" value="ND/Mrp_TM"/>
</dbReference>
<dbReference type="RefSeq" id="WP_338236463.1">
    <property type="nucleotide sequence ID" value="NZ_BQKE01000001.1"/>
</dbReference>
<comment type="subcellular location">
    <subcellularLocation>
        <location evidence="1">Endomembrane system</location>
        <topology evidence="1">Multi-pass membrane protein</topology>
    </subcellularLocation>
    <subcellularLocation>
        <location evidence="5">Membrane</location>
        <topology evidence="5">Multi-pass membrane protein</topology>
    </subcellularLocation>
</comment>
<dbReference type="Proteomes" id="UP001310022">
    <property type="component" value="Unassembled WGS sequence"/>
</dbReference>
<keyword evidence="4 6" id="KW-0472">Membrane</keyword>
<dbReference type="Pfam" id="PF00361">
    <property type="entry name" value="Proton_antipo_M"/>
    <property type="match status" value="1"/>
</dbReference>
<feature type="transmembrane region" description="Helical" evidence="6">
    <location>
        <begin position="226"/>
        <end position="244"/>
    </location>
</feature>
<feature type="transmembrane region" description="Helical" evidence="6">
    <location>
        <begin position="319"/>
        <end position="339"/>
    </location>
</feature>
<evidence type="ECO:0000313" key="9">
    <source>
        <dbReference type="EMBL" id="GJM60781.1"/>
    </source>
</evidence>
<evidence type="ECO:0000256" key="2">
    <source>
        <dbReference type="ARBA" id="ARBA00022692"/>
    </source>
</evidence>
<feature type="transmembrane region" description="Helical" evidence="6">
    <location>
        <begin position="705"/>
        <end position="724"/>
    </location>
</feature>
<feature type="transmembrane region" description="Helical" evidence="6">
    <location>
        <begin position="351"/>
        <end position="370"/>
    </location>
</feature>
<feature type="transmembrane region" description="Helical" evidence="6">
    <location>
        <begin position="549"/>
        <end position="569"/>
    </location>
</feature>
<evidence type="ECO:0000313" key="10">
    <source>
        <dbReference type="Proteomes" id="UP001310022"/>
    </source>
</evidence>
<dbReference type="GO" id="GO:0012505">
    <property type="term" value="C:endomembrane system"/>
    <property type="evidence" value="ECO:0007669"/>
    <property type="project" value="UniProtKB-SubCell"/>
</dbReference>
<comment type="caution">
    <text evidence="9">The sequence shown here is derived from an EMBL/GenBank/DDBJ whole genome shotgun (WGS) entry which is preliminary data.</text>
</comment>
<proteinExistence type="predicted"/>
<keyword evidence="3 6" id="KW-1133">Transmembrane helix</keyword>
<feature type="transmembrane region" description="Helical" evidence="6">
    <location>
        <begin position="124"/>
        <end position="143"/>
    </location>
</feature>
<evidence type="ECO:0000256" key="4">
    <source>
        <dbReference type="ARBA" id="ARBA00023136"/>
    </source>
</evidence>
<protein>
    <submittedName>
        <fullName evidence="9">NADH-quinone oxidoreductase subunit L</fullName>
    </submittedName>
</protein>
<dbReference type="PANTHER" id="PTHR42829">
    <property type="entry name" value="NADH-UBIQUINONE OXIDOREDUCTASE CHAIN 5"/>
    <property type="match status" value="1"/>
</dbReference>
<dbReference type="GO" id="GO:0042773">
    <property type="term" value="P:ATP synthesis coupled electron transport"/>
    <property type="evidence" value="ECO:0007669"/>
    <property type="project" value="InterPro"/>
</dbReference>
<feature type="domain" description="NADH-Ubiquinone oxidoreductase (complex I) chain 5 N-terminal" evidence="8">
    <location>
        <begin position="77"/>
        <end position="127"/>
    </location>
</feature>
<dbReference type="GO" id="GO:0016020">
    <property type="term" value="C:membrane"/>
    <property type="evidence" value="ECO:0007669"/>
    <property type="project" value="UniProtKB-SubCell"/>
</dbReference>
<evidence type="ECO:0000259" key="7">
    <source>
        <dbReference type="Pfam" id="PF00361"/>
    </source>
</evidence>
<dbReference type="PRINTS" id="PR01435">
    <property type="entry name" value="NPOXDRDTASE5"/>
</dbReference>
<dbReference type="PRINTS" id="PR01434">
    <property type="entry name" value="NADHDHGNASE5"/>
</dbReference>
<dbReference type="NCBIfam" id="TIGR01974">
    <property type="entry name" value="NDH_I_L"/>
    <property type="match status" value="1"/>
</dbReference>